<sequence>MTTTDQQTRYERAVIEPDATVPAVHITRDFRATPEQLLRAHTDPELFARWIGPDGMTTRIDHWDARTLGSYRYVSGHDGTEYGFRGTFPEISEHRLVQTFCYEGMPEAIALETMTFEDLGDGWTRLHAFSLCDSFEGRDGMLASGMEVGVHDGYAKLDRLLAEG</sequence>
<keyword evidence="4" id="KW-1185">Reference proteome</keyword>
<accession>A0A543K6V6</accession>
<proteinExistence type="inferred from homology"/>
<dbReference type="EMBL" id="VFPU01000003">
    <property type="protein sequence ID" value="TQM90801.1"/>
    <property type="molecule type" value="Genomic_DNA"/>
</dbReference>
<gene>
    <name evidence="3" type="ORF">FB476_3185</name>
</gene>
<reference evidence="3 4" key="1">
    <citation type="submission" date="2019-06" db="EMBL/GenBank/DDBJ databases">
        <title>Sequencing the genomes of 1000 actinobacteria strains.</title>
        <authorList>
            <person name="Klenk H.-P."/>
        </authorList>
    </citation>
    <scope>NUCLEOTIDE SEQUENCE [LARGE SCALE GENOMIC DNA]</scope>
    <source>
        <strain evidence="3 4">DSM 12362</strain>
    </source>
</reference>
<evidence type="ECO:0000259" key="2">
    <source>
        <dbReference type="Pfam" id="PF08327"/>
    </source>
</evidence>
<comment type="caution">
    <text evidence="3">The sequence shown here is derived from an EMBL/GenBank/DDBJ whole genome shotgun (WGS) entry which is preliminary data.</text>
</comment>
<organism evidence="3 4">
    <name type="scientific">Ornithinimicrobium humiphilum</name>
    <dbReference type="NCBI Taxonomy" id="125288"/>
    <lineage>
        <taxon>Bacteria</taxon>
        <taxon>Bacillati</taxon>
        <taxon>Actinomycetota</taxon>
        <taxon>Actinomycetes</taxon>
        <taxon>Micrococcales</taxon>
        <taxon>Ornithinimicrobiaceae</taxon>
        <taxon>Ornithinimicrobium</taxon>
    </lineage>
</organism>
<evidence type="ECO:0000256" key="1">
    <source>
        <dbReference type="ARBA" id="ARBA00006817"/>
    </source>
</evidence>
<dbReference type="RefSeq" id="WP_141821185.1">
    <property type="nucleotide sequence ID" value="NZ_BAAAIL010000005.1"/>
</dbReference>
<feature type="domain" description="Activator of Hsp90 ATPase homologue 1/2-like C-terminal" evidence="2">
    <location>
        <begin position="32"/>
        <end position="161"/>
    </location>
</feature>
<dbReference type="InterPro" id="IPR023393">
    <property type="entry name" value="START-like_dom_sf"/>
</dbReference>
<dbReference type="CDD" id="cd07826">
    <property type="entry name" value="SRPBCC_CalC_Aha1-like_9"/>
    <property type="match status" value="1"/>
</dbReference>
<dbReference type="SUPFAM" id="SSF55961">
    <property type="entry name" value="Bet v1-like"/>
    <property type="match status" value="1"/>
</dbReference>
<protein>
    <submittedName>
        <fullName evidence="3">Uncharacterized protein YndB with AHSA1/START domain</fullName>
    </submittedName>
</protein>
<dbReference type="Pfam" id="PF08327">
    <property type="entry name" value="AHSA1"/>
    <property type="match status" value="1"/>
</dbReference>
<evidence type="ECO:0000313" key="4">
    <source>
        <dbReference type="Proteomes" id="UP000315133"/>
    </source>
</evidence>
<dbReference type="Proteomes" id="UP000315133">
    <property type="component" value="Unassembled WGS sequence"/>
</dbReference>
<dbReference type="InterPro" id="IPR013538">
    <property type="entry name" value="ASHA1/2-like_C"/>
</dbReference>
<dbReference type="Gene3D" id="3.30.530.20">
    <property type="match status" value="1"/>
</dbReference>
<dbReference type="OrthoDB" id="5185819at2"/>
<comment type="similarity">
    <text evidence="1">Belongs to the AHA1 family.</text>
</comment>
<evidence type="ECO:0000313" key="3">
    <source>
        <dbReference type="EMBL" id="TQM90801.1"/>
    </source>
</evidence>
<name>A0A543K6V6_9MICO</name>
<dbReference type="AlphaFoldDB" id="A0A543K6V6"/>